<evidence type="ECO:0000313" key="2">
    <source>
        <dbReference type="EMBL" id="GJE78196.1"/>
    </source>
</evidence>
<dbReference type="RefSeq" id="WP_137829820.1">
    <property type="nucleotide sequence ID" value="NZ_BPRE01000021.1"/>
</dbReference>
<dbReference type="InterPro" id="IPR028992">
    <property type="entry name" value="Hedgehog/Intein_dom"/>
</dbReference>
<comment type="caution">
    <text evidence="2">The sequence shown here is derived from an EMBL/GenBank/DDBJ whole genome shotgun (WGS) entry which is preliminary data.</text>
</comment>
<organism evidence="2 3">
    <name type="scientific">Methylorubrum suomiense</name>
    <dbReference type="NCBI Taxonomy" id="144191"/>
    <lineage>
        <taxon>Bacteria</taxon>
        <taxon>Pseudomonadati</taxon>
        <taxon>Pseudomonadota</taxon>
        <taxon>Alphaproteobacteria</taxon>
        <taxon>Hyphomicrobiales</taxon>
        <taxon>Methylobacteriaceae</taxon>
        <taxon>Methylorubrum</taxon>
    </lineage>
</organism>
<keyword evidence="3" id="KW-1185">Reference proteome</keyword>
<name>A0ABQ4V0S5_9HYPH</name>
<dbReference type="EMBL" id="BPRE01000021">
    <property type="protein sequence ID" value="GJE78196.1"/>
    <property type="molecule type" value="Genomic_DNA"/>
</dbReference>
<sequence>MTYAQFPAGYSYELQNSGQFPTGSEVRSGNTETFTVQTSGTQLASALNVPPDSRVFVTSPDPAVDNRPGAVIISSGFGPALTGVQTGYQTTDAITIALDSGQSLSGNLVIATSVVAPGQQFTLPNNTPQTFSNLEQAPCFVTGTLIRTARGDVAVEDLRIGDLAETASGALRPITWIGNRDLEAQGTALPHNQQPVHIRAGAFGPGLPARDLRLSHGHPVLVGADADGNGGVLVPIMCLINGTSITREPATRVTYWHVELDRHDVLLAEGLPAESFYDMGSRAWFAGADSALLDPDFVPAGEYGRCRPVAVDGPVVEAERARLAGLFAVSLEASCAWEDASGFEWLAA</sequence>
<gene>
    <name evidence="2" type="ORF">BGCPKDLD_4808</name>
</gene>
<evidence type="ECO:0000259" key="1">
    <source>
        <dbReference type="Pfam" id="PF13403"/>
    </source>
</evidence>
<proteinExistence type="predicted"/>
<evidence type="ECO:0000313" key="3">
    <source>
        <dbReference type="Proteomes" id="UP001055093"/>
    </source>
</evidence>
<dbReference type="Proteomes" id="UP001055093">
    <property type="component" value="Unassembled WGS sequence"/>
</dbReference>
<dbReference type="InterPro" id="IPR036844">
    <property type="entry name" value="Hint_dom_sf"/>
</dbReference>
<reference evidence="2" key="2">
    <citation type="submission" date="2021-08" db="EMBL/GenBank/DDBJ databases">
        <authorList>
            <person name="Tani A."/>
            <person name="Ola A."/>
            <person name="Ogura Y."/>
            <person name="Katsura K."/>
            <person name="Hayashi T."/>
        </authorList>
    </citation>
    <scope>NUCLEOTIDE SEQUENCE</scope>
    <source>
        <strain evidence="2">DSM 14458</strain>
    </source>
</reference>
<reference evidence="2" key="1">
    <citation type="journal article" date="2021" name="Front. Microbiol.">
        <title>Comprehensive Comparative Genomics and Phenotyping of Methylobacterium Species.</title>
        <authorList>
            <person name="Alessa O."/>
            <person name="Ogura Y."/>
            <person name="Fujitani Y."/>
            <person name="Takami H."/>
            <person name="Hayashi T."/>
            <person name="Sahin N."/>
            <person name="Tani A."/>
        </authorList>
    </citation>
    <scope>NUCLEOTIDE SEQUENCE</scope>
    <source>
        <strain evidence="2">DSM 14458</strain>
    </source>
</reference>
<feature type="domain" description="Hedgehog/Intein (Hint)" evidence="1">
    <location>
        <begin position="138"/>
        <end position="278"/>
    </location>
</feature>
<protein>
    <recommendedName>
        <fullName evidence="1">Hedgehog/Intein (Hint) domain-containing protein</fullName>
    </recommendedName>
</protein>
<accession>A0ABQ4V0S5</accession>
<dbReference type="SUPFAM" id="SSF51294">
    <property type="entry name" value="Hedgehog/intein (Hint) domain"/>
    <property type="match status" value="1"/>
</dbReference>
<dbReference type="Pfam" id="PF13403">
    <property type="entry name" value="Hint_2"/>
    <property type="match status" value="1"/>
</dbReference>